<dbReference type="EMBL" id="KE561284">
    <property type="protein sequence ID" value="EPZ31217.1"/>
    <property type="molecule type" value="Genomic_DNA"/>
</dbReference>
<evidence type="ECO:0000313" key="2">
    <source>
        <dbReference type="EMBL" id="RKP18393.1"/>
    </source>
</evidence>
<dbReference type="EMBL" id="ML005475">
    <property type="protein sequence ID" value="RKP18393.1"/>
    <property type="molecule type" value="Genomic_DNA"/>
</dbReference>
<organism evidence="1 3">
    <name type="scientific">Rozella allomycis (strain CSF55)</name>
    <dbReference type="NCBI Taxonomy" id="988480"/>
    <lineage>
        <taxon>Eukaryota</taxon>
        <taxon>Fungi</taxon>
        <taxon>Fungi incertae sedis</taxon>
        <taxon>Cryptomycota</taxon>
        <taxon>Cryptomycota incertae sedis</taxon>
        <taxon>Rozella</taxon>
    </lineage>
</organism>
<dbReference type="AlphaFoldDB" id="A0A075AN65"/>
<reference evidence="2" key="3">
    <citation type="submission" date="2018-08" db="EMBL/GenBank/DDBJ databases">
        <title>Leveraging single-cell genomics to expand the Fungal Tree of Life.</title>
        <authorList>
            <consortium name="DOE Joint Genome Institute"/>
            <person name="Ahrendt S.R."/>
            <person name="Quandt C.A."/>
            <person name="Ciobanu D."/>
            <person name="Clum A."/>
            <person name="Salamov A."/>
            <person name="Andreopoulos B."/>
            <person name="Cheng J.-F."/>
            <person name="Woyke T."/>
            <person name="Pelin A."/>
            <person name="Henrissat B."/>
            <person name="Reynolds N."/>
            <person name="Benny G.L."/>
            <person name="Smith M.E."/>
            <person name="James T.Y."/>
            <person name="Grigoriev I.V."/>
        </authorList>
    </citation>
    <scope>NUCLEOTIDE SEQUENCE</scope>
    <source>
        <strain evidence="2">CSF55</strain>
    </source>
</reference>
<accession>A0A075AN65</accession>
<sequence>MKKITPLSRLQCPLLQMKSLIFFSILLISIICFDIKQYIRDDKVEKVVELVDNASYYEKRRYLTAKVLSSCFRNPSEAKIEIFNYLLKSVDKIGKLDVILTENNFQLLYDLMKMTLTSKECTSLCRISVTLANLFASSQSVRKGLSEVVLRTTKGDLSVDNVGYLVMPILRSIHKCNKLNIEIRFFGGFLTKLVEENWFLMMQNIIEEEKNSEFVHAMIEFTEKEKEMIDEKFARTLIESKHRNFYMLHLLKIVEYFSLEERFVTVLGVPELRKAVEEDEFEEFDKIQRLVKRMRIEKHVASFDNYILIREASRKEILDFFKILVEWDYVNSLASEKYEIIKNAFNDKRLLNYVCENSSLPTIIMKSQISKENKVFQFLLENCQVNDMALGNIMDLIIKNNDRTIYEIFKSVEAGKRFINENFHTYILMSASKEKIMFFYDLFIIKMHLPFTILESDFQVSLNKAIIKSDDPLSLLGIVSKFYGLKIYPIFFNYDNYNLVYSHILTSEGDLVLKTWFINVVCQKEETINDFIFSINFDKASILHEFMVDQKYYRYIETLPLYVRILLMDRKGFEYLFHKDNLFFMEFYQSTFKNHLDNAMSSINKLRNEENVYEWVMDYSRNFKNYLSYHTLKAFAEISSHIHNDNDFNSQIADILQSHWGIINQDVKYIAELLKQETPTEENSSYYPPIVQRFKVGPEGDEKQIIDYEIKYLANVVENPLSFWRQLYHLNRIYSALIVVDELVYFIKYNDFIKENFLVMWIERLAEVYPQLKSEIVKSKNFLSLLKSENISLVLNFIYSHLFTDFYELRLSSNLADDCGDPFIYEYWVHLIRMYHFKPPHKLYLFADMIFLRYPLCSQGNFKEFLTFTISRMRAALFILEYEFSKFNLIHAIENIENSLTSINLKFHPFFKRVLNLNDADNFSYILTVILKIDFFQKIDQNIIEPKVYSPKQIVYSCHFHKDFHVYFRDFTLVGKHYTADDLGLDLHFFLNDQRCKFDRAILERPPNIFTYFFTKWLPETW</sequence>
<proteinExistence type="predicted"/>
<dbReference type="Proteomes" id="UP000281549">
    <property type="component" value="Unassembled WGS sequence"/>
</dbReference>
<name>A0A075AN65_ROZAC</name>
<dbReference type="Proteomes" id="UP000030755">
    <property type="component" value="Unassembled WGS sequence"/>
</dbReference>
<evidence type="ECO:0000313" key="1">
    <source>
        <dbReference type="EMBL" id="EPZ31217.1"/>
    </source>
</evidence>
<protein>
    <submittedName>
        <fullName evidence="1">Uncharacterized protein</fullName>
    </submittedName>
</protein>
<evidence type="ECO:0000313" key="3">
    <source>
        <dbReference type="Proteomes" id="UP000030755"/>
    </source>
</evidence>
<keyword evidence="3" id="KW-1185">Reference proteome</keyword>
<reference evidence="4" key="2">
    <citation type="journal article" date="2018" name="Nat. Microbiol.">
        <title>Leveraging single-cell genomics to expand the fungal tree of life.</title>
        <authorList>
            <person name="Ahrendt S.R."/>
            <person name="Quandt C.A."/>
            <person name="Ciobanu D."/>
            <person name="Clum A."/>
            <person name="Salamov A."/>
            <person name="Andreopoulos B."/>
            <person name="Cheng J.F."/>
            <person name="Woyke T."/>
            <person name="Pelin A."/>
            <person name="Henrissat B."/>
            <person name="Reynolds N.K."/>
            <person name="Benny G.L."/>
            <person name="Smith M.E."/>
            <person name="James T.Y."/>
            <person name="Grigoriev I.V."/>
        </authorList>
    </citation>
    <scope>NUCLEOTIDE SEQUENCE [LARGE SCALE GENOMIC DNA]</scope>
    <source>
        <strain evidence="4">CSF55</strain>
    </source>
</reference>
<evidence type="ECO:0000313" key="4">
    <source>
        <dbReference type="Proteomes" id="UP000281549"/>
    </source>
</evidence>
<gene>
    <name evidence="1" type="ORF">O9G_005740</name>
    <name evidence="2" type="ORF">ROZALSC1DRAFT_29918</name>
</gene>
<reference evidence="1 3" key="1">
    <citation type="journal article" date="2013" name="Curr. Biol.">
        <title>Shared signatures of parasitism and phylogenomics unite Cryptomycota and microsporidia.</title>
        <authorList>
            <person name="James T.Y."/>
            <person name="Pelin A."/>
            <person name="Bonen L."/>
            <person name="Ahrendt S."/>
            <person name="Sain D."/>
            <person name="Corradi N."/>
            <person name="Stajich J.E."/>
        </authorList>
    </citation>
    <scope>NUCLEOTIDE SEQUENCE [LARGE SCALE GENOMIC DNA]</scope>
    <source>
        <strain evidence="1">CSF55</strain>
        <strain evidence="1">CSF55</strain>
    </source>
</reference>
<dbReference type="HOGENOM" id="CLU_295796_0_0_1"/>